<dbReference type="EMBL" id="AB119193">
    <property type="protein sequence ID" value="BAD12466.1"/>
    <property type="molecule type" value="Genomic_DNA"/>
</dbReference>
<sequence>MSMGQVGGGFSGGITLTGARRSWATGRRARRLTARAARSRRTAWSSSSVLTAARMRSVGAVWTCQYRYPSRLTRRRAWARRAVWPLRRG</sequence>
<protein>
    <submittedName>
        <fullName evidence="1">Uncharacterized protein</fullName>
    </submittedName>
</protein>
<proteinExistence type="predicted"/>
<organism evidence="1">
    <name type="scientific">Thermus thermophilus</name>
    <dbReference type="NCBI Taxonomy" id="274"/>
    <lineage>
        <taxon>Bacteria</taxon>
        <taxon>Thermotogati</taxon>
        <taxon>Deinococcota</taxon>
        <taxon>Deinococci</taxon>
        <taxon>Thermales</taxon>
        <taxon>Thermaceae</taxon>
        <taxon>Thermus</taxon>
    </lineage>
</organism>
<accession>Q75ZL4</accession>
<dbReference type="AlphaFoldDB" id="Q75ZL4"/>
<name>Q75ZL4_THETH</name>
<reference evidence="1" key="1">
    <citation type="journal article" date="2004" name="Plasmid">
        <title>Nucleotide sequence of the cryptic plasmid pTT8 from Thermus thermophilus HB8 and isolation and characterization of its high-copy-number mutant.</title>
        <authorList>
            <person name="Takayama G."/>
            <person name="Kosuge T."/>
            <person name="Maseda H."/>
            <person name="Nakamura A."/>
            <person name="Hoshino T."/>
        </authorList>
    </citation>
    <scope>NUCLEOTIDE SEQUENCE</scope>
    <source>
        <strain evidence="1">HB8</strain>
        <plasmid evidence="1">pTT8</plasmid>
    </source>
</reference>
<evidence type="ECO:0000313" key="1">
    <source>
        <dbReference type="EMBL" id="BAD12466.1"/>
    </source>
</evidence>
<geneLocation type="plasmid" evidence="1">
    <name>pTT8</name>
</geneLocation>
<keyword evidence="1" id="KW-0614">Plasmid</keyword>